<dbReference type="GO" id="GO:0046872">
    <property type="term" value="F:metal ion binding"/>
    <property type="evidence" value="ECO:0007669"/>
    <property type="project" value="UniProtKB-KW"/>
</dbReference>
<dbReference type="PROSITE" id="PS00478">
    <property type="entry name" value="LIM_DOMAIN_1"/>
    <property type="match status" value="1"/>
</dbReference>
<organism evidence="7 8">
    <name type="scientific">Mizuhopecten yessoensis</name>
    <name type="common">Japanese scallop</name>
    <name type="synonym">Patinopecten yessoensis</name>
    <dbReference type="NCBI Taxonomy" id="6573"/>
    <lineage>
        <taxon>Eukaryota</taxon>
        <taxon>Metazoa</taxon>
        <taxon>Spiralia</taxon>
        <taxon>Lophotrochozoa</taxon>
        <taxon>Mollusca</taxon>
        <taxon>Bivalvia</taxon>
        <taxon>Autobranchia</taxon>
        <taxon>Pteriomorphia</taxon>
        <taxon>Pectinida</taxon>
        <taxon>Pectinoidea</taxon>
        <taxon>Pectinidae</taxon>
        <taxon>Mizuhopecten</taxon>
    </lineage>
</organism>
<evidence type="ECO:0000256" key="1">
    <source>
        <dbReference type="ARBA" id="ARBA00022723"/>
    </source>
</evidence>
<reference evidence="7 8" key="1">
    <citation type="journal article" date="2017" name="Nat. Ecol. Evol.">
        <title>Scallop genome provides insights into evolution of bilaterian karyotype and development.</title>
        <authorList>
            <person name="Wang S."/>
            <person name="Zhang J."/>
            <person name="Jiao W."/>
            <person name="Li J."/>
            <person name="Xun X."/>
            <person name="Sun Y."/>
            <person name="Guo X."/>
            <person name="Huan P."/>
            <person name="Dong B."/>
            <person name="Zhang L."/>
            <person name="Hu X."/>
            <person name="Sun X."/>
            <person name="Wang J."/>
            <person name="Zhao C."/>
            <person name="Wang Y."/>
            <person name="Wang D."/>
            <person name="Huang X."/>
            <person name="Wang R."/>
            <person name="Lv J."/>
            <person name="Li Y."/>
            <person name="Zhang Z."/>
            <person name="Liu B."/>
            <person name="Lu W."/>
            <person name="Hui Y."/>
            <person name="Liang J."/>
            <person name="Zhou Z."/>
            <person name="Hou R."/>
            <person name="Li X."/>
            <person name="Liu Y."/>
            <person name="Li H."/>
            <person name="Ning X."/>
            <person name="Lin Y."/>
            <person name="Zhao L."/>
            <person name="Xing Q."/>
            <person name="Dou J."/>
            <person name="Li Y."/>
            <person name="Mao J."/>
            <person name="Guo H."/>
            <person name="Dou H."/>
            <person name="Li T."/>
            <person name="Mu C."/>
            <person name="Jiang W."/>
            <person name="Fu Q."/>
            <person name="Fu X."/>
            <person name="Miao Y."/>
            <person name="Liu J."/>
            <person name="Yu Q."/>
            <person name="Li R."/>
            <person name="Liao H."/>
            <person name="Li X."/>
            <person name="Kong Y."/>
            <person name="Jiang Z."/>
            <person name="Chourrout D."/>
            <person name="Li R."/>
            <person name="Bao Z."/>
        </authorList>
    </citation>
    <scope>NUCLEOTIDE SEQUENCE [LARGE SCALE GENOMIC DNA]</scope>
    <source>
        <strain evidence="7 8">PY_sf001</strain>
    </source>
</reference>
<dbReference type="InterPro" id="IPR001781">
    <property type="entry name" value="Znf_LIM"/>
</dbReference>
<keyword evidence="1 4" id="KW-0479">Metal-binding</keyword>
<dbReference type="OrthoDB" id="6115454at2759"/>
<accession>A0A210R475</accession>
<feature type="compositionally biased region" description="Low complexity" evidence="5">
    <location>
        <begin position="323"/>
        <end position="336"/>
    </location>
</feature>
<protein>
    <submittedName>
        <fullName evidence="7">LIM domain-containing protein D</fullName>
    </submittedName>
</protein>
<dbReference type="PANTHER" id="PTHR24206">
    <property type="entry name" value="OS06G0237300 PROTEIN"/>
    <property type="match status" value="1"/>
</dbReference>
<feature type="domain" description="LIM zinc-binding" evidence="6">
    <location>
        <begin position="352"/>
        <end position="418"/>
    </location>
</feature>
<keyword evidence="8" id="KW-1185">Reference proteome</keyword>
<keyword evidence="3 4" id="KW-0440">LIM domain</keyword>
<name>A0A210R475_MIZYE</name>
<evidence type="ECO:0000256" key="5">
    <source>
        <dbReference type="SAM" id="MobiDB-lite"/>
    </source>
</evidence>
<evidence type="ECO:0000259" key="6">
    <source>
        <dbReference type="PROSITE" id="PS50023"/>
    </source>
</evidence>
<proteinExistence type="predicted"/>
<dbReference type="EMBL" id="NEDP02000506">
    <property type="protein sequence ID" value="OWF55704.1"/>
    <property type="molecule type" value="Genomic_DNA"/>
</dbReference>
<evidence type="ECO:0000256" key="2">
    <source>
        <dbReference type="ARBA" id="ARBA00022833"/>
    </source>
</evidence>
<comment type="caution">
    <text evidence="7">The sequence shown here is derived from an EMBL/GenBank/DDBJ whole genome shotgun (WGS) entry which is preliminary data.</text>
</comment>
<dbReference type="Pfam" id="PF00412">
    <property type="entry name" value="LIM"/>
    <property type="match status" value="1"/>
</dbReference>
<dbReference type="AlphaFoldDB" id="A0A210R475"/>
<gene>
    <name evidence="7" type="ORF">KP79_PYT11154</name>
</gene>
<dbReference type="Gene3D" id="2.10.110.10">
    <property type="entry name" value="Cysteine Rich Protein"/>
    <property type="match status" value="1"/>
</dbReference>
<dbReference type="SMART" id="SM00132">
    <property type="entry name" value="LIM"/>
    <property type="match status" value="1"/>
</dbReference>
<feature type="compositionally biased region" description="Polar residues" evidence="5">
    <location>
        <begin position="70"/>
        <end position="80"/>
    </location>
</feature>
<dbReference type="Proteomes" id="UP000242188">
    <property type="component" value="Unassembled WGS sequence"/>
</dbReference>
<keyword evidence="2 4" id="KW-0862">Zinc</keyword>
<dbReference type="PROSITE" id="PS50023">
    <property type="entry name" value="LIM_DOMAIN_2"/>
    <property type="match status" value="1"/>
</dbReference>
<evidence type="ECO:0000256" key="3">
    <source>
        <dbReference type="ARBA" id="ARBA00023038"/>
    </source>
</evidence>
<feature type="compositionally biased region" description="Polar residues" evidence="5">
    <location>
        <begin position="97"/>
        <end position="108"/>
    </location>
</feature>
<feature type="region of interest" description="Disordered" evidence="5">
    <location>
        <begin position="438"/>
        <end position="460"/>
    </location>
</feature>
<sequence length="546" mass="61935">MSGEEEDVLGPLSMVWKARCPNEVPIKTLKTWQPIEEDFDDVFHMQTSLTTEPRYLDYKSDEGFDHSNNDDSFLSYNTGLTDEKDDESSSKSEENGVESNDSNYSSEMDLSYDSAIPNNHDSVSDVHKLSLNEEDIIKSVKHEGNYTERPLASITVTRRQIVPVRPHIRTQSCPISAEIEQQQNLSFDSSMTSHGMTSYDETTVEAIKLRDVTRAARSFSRPLVRGTAEEHEPDEDVECKTYKFISVNVPKLPPPPNPEDDEETIKPKNEFQVLTDITALTRKATRPKVKDLDFKPKSNLKRSKSVMQISSPTVPALSPIGDRSPMSRSRSSSTTSPPDYMSYAFTYQTDEDACFKCGKTVYQLDKVGPIRKVLFHKQCFRCCTCGSALTVKNYFQNFNDKSDKQVYCRNHKPSEGKGSVSLDDRSISVILNHPKLDTHNNTIIRGPEEDRHKPNHHGFRGAATTPKLDVVCKQWDEVNKSFMERLEETSPRGRNDVLKLNPSEARSVWSRSAMGAASLDFGTPNPRRNIHHFYQKSKSSSTWTYM</sequence>
<evidence type="ECO:0000256" key="4">
    <source>
        <dbReference type="PROSITE-ProRule" id="PRU00125"/>
    </source>
</evidence>
<evidence type="ECO:0000313" key="8">
    <source>
        <dbReference type="Proteomes" id="UP000242188"/>
    </source>
</evidence>
<feature type="region of interest" description="Disordered" evidence="5">
    <location>
        <begin position="61"/>
        <end position="119"/>
    </location>
</feature>
<evidence type="ECO:0000313" key="7">
    <source>
        <dbReference type="EMBL" id="OWF55704.1"/>
    </source>
</evidence>
<feature type="region of interest" description="Disordered" evidence="5">
    <location>
        <begin position="302"/>
        <end position="336"/>
    </location>
</feature>